<gene>
    <name evidence="2" type="ORF">PoB_001648800</name>
</gene>
<dbReference type="AlphaFoldDB" id="A0AAV3Z5N1"/>
<evidence type="ECO:0000313" key="3">
    <source>
        <dbReference type="Proteomes" id="UP000735302"/>
    </source>
</evidence>
<feature type="region of interest" description="Disordered" evidence="1">
    <location>
        <begin position="50"/>
        <end position="99"/>
    </location>
</feature>
<dbReference type="Proteomes" id="UP000735302">
    <property type="component" value="Unassembled WGS sequence"/>
</dbReference>
<proteinExistence type="predicted"/>
<protein>
    <submittedName>
        <fullName evidence="2">Uncharacterized protein</fullName>
    </submittedName>
</protein>
<name>A0AAV3Z5N1_9GAST</name>
<dbReference type="EMBL" id="BLXT01001969">
    <property type="protein sequence ID" value="GFN89982.1"/>
    <property type="molecule type" value="Genomic_DNA"/>
</dbReference>
<accession>A0AAV3Z5N1</accession>
<evidence type="ECO:0000313" key="2">
    <source>
        <dbReference type="EMBL" id="GFN89982.1"/>
    </source>
</evidence>
<sequence>MARGLVHVGLEIDWSSKVREAPKVRGLILVGIANDGNGTVHKTLTLRGWGQGARGQHRPKGPHSNRCTCGDRNPQPHQLSRSLRSERSRMRGGSNRLSRSLATQVMVDAVVEAGNPTRTSTFTDVNAMEVQRVTEVTKIGMQRLQT</sequence>
<evidence type="ECO:0000256" key="1">
    <source>
        <dbReference type="SAM" id="MobiDB-lite"/>
    </source>
</evidence>
<comment type="caution">
    <text evidence="2">The sequence shown here is derived from an EMBL/GenBank/DDBJ whole genome shotgun (WGS) entry which is preliminary data.</text>
</comment>
<reference evidence="2 3" key="1">
    <citation type="journal article" date="2021" name="Elife">
        <title>Chloroplast acquisition without the gene transfer in kleptoplastic sea slugs, Plakobranchus ocellatus.</title>
        <authorList>
            <person name="Maeda T."/>
            <person name="Takahashi S."/>
            <person name="Yoshida T."/>
            <person name="Shimamura S."/>
            <person name="Takaki Y."/>
            <person name="Nagai Y."/>
            <person name="Toyoda A."/>
            <person name="Suzuki Y."/>
            <person name="Arimoto A."/>
            <person name="Ishii H."/>
            <person name="Satoh N."/>
            <person name="Nishiyama T."/>
            <person name="Hasebe M."/>
            <person name="Maruyama T."/>
            <person name="Minagawa J."/>
            <person name="Obokata J."/>
            <person name="Shigenobu S."/>
        </authorList>
    </citation>
    <scope>NUCLEOTIDE SEQUENCE [LARGE SCALE GENOMIC DNA]</scope>
</reference>
<organism evidence="2 3">
    <name type="scientific">Plakobranchus ocellatus</name>
    <dbReference type="NCBI Taxonomy" id="259542"/>
    <lineage>
        <taxon>Eukaryota</taxon>
        <taxon>Metazoa</taxon>
        <taxon>Spiralia</taxon>
        <taxon>Lophotrochozoa</taxon>
        <taxon>Mollusca</taxon>
        <taxon>Gastropoda</taxon>
        <taxon>Heterobranchia</taxon>
        <taxon>Euthyneura</taxon>
        <taxon>Panpulmonata</taxon>
        <taxon>Sacoglossa</taxon>
        <taxon>Placobranchoidea</taxon>
        <taxon>Plakobranchidae</taxon>
        <taxon>Plakobranchus</taxon>
    </lineage>
</organism>
<keyword evidence="3" id="KW-1185">Reference proteome</keyword>